<accession>A0A7X1N808</accession>
<name>A0A7X1N808_9BURK</name>
<evidence type="ECO:0000313" key="1">
    <source>
        <dbReference type="EMBL" id="MPW16954.1"/>
    </source>
</evidence>
<gene>
    <name evidence="1" type="ORF">GCT13_08415</name>
</gene>
<organism evidence="1 2">
    <name type="scientific">Paraburkholderia franconis</name>
    <dbReference type="NCBI Taxonomy" id="2654983"/>
    <lineage>
        <taxon>Bacteria</taxon>
        <taxon>Pseudomonadati</taxon>
        <taxon>Pseudomonadota</taxon>
        <taxon>Betaproteobacteria</taxon>
        <taxon>Burkholderiales</taxon>
        <taxon>Burkholderiaceae</taxon>
        <taxon>Paraburkholderia</taxon>
    </lineage>
</organism>
<dbReference type="RefSeq" id="WP_152756873.1">
    <property type="nucleotide sequence ID" value="NZ_WHNP01000006.1"/>
</dbReference>
<keyword evidence="2" id="KW-1185">Reference proteome</keyword>
<comment type="caution">
    <text evidence="1">The sequence shown here is derived from an EMBL/GenBank/DDBJ whole genome shotgun (WGS) entry which is preliminary data.</text>
</comment>
<dbReference type="EMBL" id="WHNP01000006">
    <property type="protein sequence ID" value="MPW16954.1"/>
    <property type="molecule type" value="Genomic_DNA"/>
</dbReference>
<proteinExistence type="predicted"/>
<evidence type="ECO:0000313" key="2">
    <source>
        <dbReference type="Proteomes" id="UP000484381"/>
    </source>
</evidence>
<protein>
    <submittedName>
        <fullName evidence="1">Uncharacterized protein</fullName>
    </submittedName>
</protein>
<dbReference type="Proteomes" id="UP000484381">
    <property type="component" value="Unassembled WGS sequence"/>
</dbReference>
<sequence length="87" mass="9900">MPKILGLIHNCKDCPSYQYYSGGAYECSQVRQRLPANEAIPAWCPLPDHPAVAMVQQANRIRELERRLTKPEPIREPGYDIHGDRLG</sequence>
<reference evidence="1 2" key="1">
    <citation type="submission" date="2019-10" db="EMBL/GenBank/DDBJ databases">
        <title>Paraburkholderia sp. isolated from nodules of Mimosa pudica from Brazilian Atlantic Forest soils.</title>
        <authorList>
            <person name="Paulitsch F."/>
            <person name="Hungria M."/>
            <person name="Dall'Agnol R."/>
        </authorList>
    </citation>
    <scope>NUCLEOTIDE SEQUENCE [LARGE SCALE GENOMIC DNA]</scope>
    <source>
        <strain evidence="1 2">CNPSo 3157</strain>
    </source>
</reference>
<dbReference type="AlphaFoldDB" id="A0A7X1N808"/>